<evidence type="ECO:0000313" key="7">
    <source>
        <dbReference type="EMBL" id="KAA0066188.1"/>
    </source>
</evidence>
<feature type="region of interest" description="Disordered" evidence="5">
    <location>
        <begin position="54"/>
        <end position="112"/>
    </location>
</feature>
<dbReference type="GO" id="GO:0000785">
    <property type="term" value="C:chromatin"/>
    <property type="evidence" value="ECO:0007669"/>
    <property type="project" value="TreeGrafter"/>
</dbReference>
<reference evidence="7 8" key="1">
    <citation type="submission" date="2019-08" db="EMBL/GenBank/DDBJ databases">
        <title>Draft genome sequences of two oriental melons (Cucumis melo L. var makuwa).</title>
        <authorList>
            <person name="Kwon S.-Y."/>
        </authorList>
    </citation>
    <scope>NUCLEOTIDE SEQUENCE [LARGE SCALE GENOMIC DNA]</scope>
    <source>
        <strain evidence="8">cv. SW 3</strain>
        <tissue evidence="7">Leaf</tissue>
    </source>
</reference>
<feature type="domain" description="JmjC" evidence="6">
    <location>
        <begin position="672"/>
        <end position="972"/>
    </location>
</feature>
<dbReference type="GO" id="GO:0046872">
    <property type="term" value="F:metal ion binding"/>
    <property type="evidence" value="ECO:0007669"/>
    <property type="project" value="UniProtKB-KW"/>
</dbReference>
<dbReference type="Pfam" id="PF02373">
    <property type="entry name" value="JmjC"/>
    <property type="match status" value="1"/>
</dbReference>
<feature type="region of interest" description="Disordered" evidence="5">
    <location>
        <begin position="136"/>
        <end position="155"/>
    </location>
</feature>
<comment type="caution">
    <text evidence="7">The sequence shown here is derived from an EMBL/GenBank/DDBJ whole genome shotgun (WGS) entry which is preliminary data.</text>
</comment>
<dbReference type="EMBL" id="SSTE01000903">
    <property type="protein sequence ID" value="KAA0066188.1"/>
    <property type="molecule type" value="Genomic_DNA"/>
</dbReference>
<dbReference type="Gene3D" id="2.60.120.650">
    <property type="entry name" value="Cupin"/>
    <property type="match status" value="1"/>
</dbReference>
<keyword evidence="3" id="KW-0479">Metal-binding</keyword>
<evidence type="ECO:0000259" key="6">
    <source>
        <dbReference type="PROSITE" id="PS51184"/>
    </source>
</evidence>
<feature type="compositionally biased region" description="Basic residues" evidence="5">
    <location>
        <begin position="136"/>
        <end position="145"/>
    </location>
</feature>
<dbReference type="SUPFAM" id="SSF51197">
    <property type="entry name" value="Clavaminate synthase-like"/>
    <property type="match status" value="1"/>
</dbReference>
<dbReference type="Proteomes" id="UP000321393">
    <property type="component" value="Unassembled WGS sequence"/>
</dbReference>
<evidence type="ECO:0000256" key="5">
    <source>
        <dbReference type="SAM" id="MobiDB-lite"/>
    </source>
</evidence>
<dbReference type="GO" id="GO:0000118">
    <property type="term" value="C:histone deacetylase complex"/>
    <property type="evidence" value="ECO:0007669"/>
    <property type="project" value="TreeGrafter"/>
</dbReference>
<evidence type="ECO:0000256" key="2">
    <source>
        <dbReference type="ARBA" id="ARBA00006801"/>
    </source>
</evidence>
<gene>
    <name evidence="7" type="ORF">E6C27_scaffold21G002010</name>
</gene>
<comment type="subcellular location">
    <subcellularLocation>
        <location evidence="1">Nucleus</location>
    </subcellularLocation>
</comment>
<name>A0A5A7VEQ0_CUCMM</name>
<feature type="region of interest" description="Disordered" evidence="5">
    <location>
        <begin position="164"/>
        <end position="187"/>
    </location>
</feature>
<dbReference type="GO" id="GO:0006357">
    <property type="term" value="P:regulation of transcription by RNA polymerase II"/>
    <property type="evidence" value="ECO:0007669"/>
    <property type="project" value="TreeGrafter"/>
</dbReference>
<sequence>MARGRKRRRPEGMETERHVGITEPKGWVGDGGTEVGVIDKGFLGDGENGVQWVTKMEEGDGGLVSASKDGETLQRNEGEDNGEEEKGFVGGENGELECEASIQSPSRSLRKKARVSYNEEVYEFDEDDVVEIPFKKPGRRGRKKKEFSSNRIVSEDDVKRSPVEEEYSVRDKQSGVSGSRRGRKRGGRHALTREFVVKPESEKKINKLDPEVRIGSFARGMIKAVWYGVLIVIGSDIVSLVCRIDQCMDGIKLKQLAFCWKGRYPYTSEEAIAKSCPVCSGNCNCKACLRLDVPVKNLKNMEPVDTGESEVDHAKYVLRKLLPFLKWLNEEQMLEKRHEATRLGLPLQDLKVKKVKCEDNERMYCDICRTSIFDFHRTCVSCSFDLCINCCREIREGDMRCCEKKEIIPYINRGFEYLHGEGHKQVKRGKTKVLAESCPTDDIESGFIWRAEKDGRIPCPPSNLGGCGNGFLELRCILKDSISKLVDEGEEIARTHKIMDVDETAGKCCSCFNSAGEINLESGMLKKAASRQGSSDNYLYCPRGRDIQPGEIKHFQWHWSKGEPVVVSNVLETTSGLSWEPLVMWRAFRQITHTKHGQQLEVKAIDCLDWCELDVNIHKFFIGYTDGQFDAKLWPRILKLKDWPPSNHFEKCLPRHNAEFISCLPFKEYTHPSKGNLNLAVKLPAESLKPDMGPKTYIAYGVTQELGRGDSVTKLHCDMSDAVNVLTHVTNVTLKPEHLHIIEELKAKHLAQDQEEIYGAMTDNNIVDGDGGKFSNDPCSTTENGKEHACDVGQQNNNAVLDDASSSKRGDEDEGNLRNLNEPDTVPDESVKINLAEGNCSEAKISEEMESWEASDGGALWDIFRRQDVPLLLEYLNKHFREFRHIHAGTVPQVFHPVHDQSFYLTLEHKRKLKEEYGIEPWTFVQNLGDAVFIPAGCPHQVRNLKSCIKVAMDFVSPENVGECIHLTEEFRRLPSNHWAKEDKLEPQGWRLCGRYQLV</sequence>
<dbReference type="CDD" id="cd02208">
    <property type="entry name" value="cupin_RmlC-like"/>
    <property type="match status" value="1"/>
</dbReference>
<dbReference type="PANTHER" id="PTHR12549:SF11">
    <property type="entry name" value="LYSINE-SPECIFIC DEMETHYLASE JMJ25"/>
    <property type="match status" value="1"/>
</dbReference>
<evidence type="ECO:0000313" key="8">
    <source>
        <dbReference type="Proteomes" id="UP000321393"/>
    </source>
</evidence>
<dbReference type="OrthoDB" id="1667110at2759"/>
<evidence type="ECO:0000256" key="4">
    <source>
        <dbReference type="ARBA" id="ARBA00023242"/>
    </source>
</evidence>
<dbReference type="FunFam" id="2.60.120.650:FF:000033">
    <property type="entry name" value="Transcription factor jumonji (JmjC) domain-containing protein"/>
    <property type="match status" value="1"/>
</dbReference>
<keyword evidence="4" id="KW-0539">Nucleus</keyword>
<organism evidence="7 8">
    <name type="scientific">Cucumis melo var. makuwa</name>
    <name type="common">Oriental melon</name>
    <dbReference type="NCBI Taxonomy" id="1194695"/>
    <lineage>
        <taxon>Eukaryota</taxon>
        <taxon>Viridiplantae</taxon>
        <taxon>Streptophyta</taxon>
        <taxon>Embryophyta</taxon>
        <taxon>Tracheophyta</taxon>
        <taxon>Spermatophyta</taxon>
        <taxon>Magnoliopsida</taxon>
        <taxon>eudicotyledons</taxon>
        <taxon>Gunneridae</taxon>
        <taxon>Pentapetalae</taxon>
        <taxon>rosids</taxon>
        <taxon>fabids</taxon>
        <taxon>Cucurbitales</taxon>
        <taxon>Cucurbitaceae</taxon>
        <taxon>Benincaseae</taxon>
        <taxon>Cucumis</taxon>
    </lineage>
</organism>
<evidence type="ECO:0000256" key="3">
    <source>
        <dbReference type="ARBA" id="ARBA00022723"/>
    </source>
</evidence>
<feature type="compositionally biased region" description="Basic and acidic residues" evidence="5">
    <location>
        <begin position="10"/>
        <end position="20"/>
    </location>
</feature>
<dbReference type="PANTHER" id="PTHR12549">
    <property type="entry name" value="JMJC DOMAIN-CONTAINING HISTONE DEMETHYLATION PROTEIN"/>
    <property type="match status" value="1"/>
</dbReference>
<proteinExistence type="inferred from homology"/>
<dbReference type="InterPro" id="IPR003347">
    <property type="entry name" value="JmjC_dom"/>
</dbReference>
<evidence type="ECO:0000256" key="1">
    <source>
        <dbReference type="ARBA" id="ARBA00004123"/>
    </source>
</evidence>
<dbReference type="GO" id="GO:0032454">
    <property type="term" value="F:histone H3K9 demethylase activity"/>
    <property type="evidence" value="ECO:0007669"/>
    <property type="project" value="InterPro"/>
</dbReference>
<feature type="region of interest" description="Disordered" evidence="5">
    <location>
        <begin position="1"/>
        <end position="32"/>
    </location>
</feature>
<comment type="similarity">
    <text evidence="2">Belongs to the JARID1 histone demethylase family.</text>
</comment>
<feature type="compositionally biased region" description="Basic and acidic residues" evidence="5">
    <location>
        <begin position="68"/>
        <end position="78"/>
    </location>
</feature>
<dbReference type="PROSITE" id="PS51184">
    <property type="entry name" value="JMJC"/>
    <property type="match status" value="1"/>
</dbReference>
<dbReference type="AlphaFoldDB" id="A0A5A7VEQ0"/>
<dbReference type="InterPro" id="IPR045109">
    <property type="entry name" value="LSDs-like"/>
</dbReference>
<accession>A0A5A7VEQ0</accession>
<feature type="region of interest" description="Disordered" evidence="5">
    <location>
        <begin position="769"/>
        <end position="831"/>
    </location>
</feature>
<dbReference type="GO" id="GO:0003712">
    <property type="term" value="F:transcription coregulator activity"/>
    <property type="evidence" value="ECO:0007669"/>
    <property type="project" value="TreeGrafter"/>
</dbReference>
<feature type="compositionally biased region" description="Basic and acidic residues" evidence="5">
    <location>
        <begin position="164"/>
        <end position="173"/>
    </location>
</feature>
<dbReference type="GO" id="GO:0031490">
    <property type="term" value="F:chromatin DNA binding"/>
    <property type="evidence" value="ECO:0007669"/>
    <property type="project" value="TreeGrafter"/>
</dbReference>
<dbReference type="SMART" id="SM00558">
    <property type="entry name" value="JmjC"/>
    <property type="match status" value="1"/>
</dbReference>
<protein>
    <submittedName>
        <fullName evidence="7">Lysine-specific demethylase JMJ25</fullName>
    </submittedName>
</protein>